<evidence type="ECO:0000313" key="2">
    <source>
        <dbReference type="EMBL" id="SKA09185.1"/>
    </source>
</evidence>
<accession>A0A1T4QZW9</accession>
<dbReference type="Pfam" id="PF11168">
    <property type="entry name" value="DUF2955"/>
    <property type="match status" value="1"/>
</dbReference>
<feature type="transmembrane region" description="Helical" evidence="1">
    <location>
        <begin position="309"/>
        <end position="327"/>
    </location>
</feature>
<dbReference type="AlphaFoldDB" id="A0A1T4QZW9"/>
<evidence type="ECO:0008006" key="4">
    <source>
        <dbReference type="Google" id="ProtNLM"/>
    </source>
</evidence>
<dbReference type="InterPro" id="IPR022604">
    <property type="entry name" value="DUF2955"/>
</dbReference>
<dbReference type="OrthoDB" id="92912at2"/>
<sequence length="346" mass="38628">MCTKDRTGDILRITLGVSIGLMLSKYLTLSFNFQIPTVAMMVVLGMDKFNLKVFIKSNSWLIGAATLGLFITEIFRNNHLVLSVFTFGFIFSVFFFNHKNPSGMRSAVLGYSFTTIFATYSDKNVESMVTDIYLVTIIGGLLGWGLLLLFPKKPHEMVGIKKVKKEREEIHKNIGNTLLISIMLFLIWMSFMIFDIRGAFFAYATLAGIYGNLSLETIHKLSPLNIGIHVTGCTLAIIFSFFMDGRGIAPPIFLLGLMCLFYPLGYMGFYGNTPKKRAFSMGLIRAIILPIALYLTPNGDIVQQASTRAIQITVMVIGSMVITNLLLKIEEGKKDGKNTSNNRKNK</sequence>
<feature type="transmembrane region" description="Helical" evidence="1">
    <location>
        <begin position="278"/>
        <end position="297"/>
    </location>
</feature>
<proteinExistence type="predicted"/>
<feature type="transmembrane region" description="Helical" evidence="1">
    <location>
        <begin position="53"/>
        <end position="72"/>
    </location>
</feature>
<dbReference type="EMBL" id="FUWX01000037">
    <property type="protein sequence ID" value="SKA09185.1"/>
    <property type="molecule type" value="Genomic_DNA"/>
</dbReference>
<feature type="transmembrane region" description="Helical" evidence="1">
    <location>
        <begin position="132"/>
        <end position="152"/>
    </location>
</feature>
<keyword evidence="1" id="KW-0812">Transmembrane</keyword>
<organism evidence="2 3">
    <name type="scientific">Cetobacterium ceti</name>
    <dbReference type="NCBI Taxonomy" id="180163"/>
    <lineage>
        <taxon>Bacteria</taxon>
        <taxon>Fusobacteriati</taxon>
        <taxon>Fusobacteriota</taxon>
        <taxon>Fusobacteriia</taxon>
        <taxon>Fusobacteriales</taxon>
        <taxon>Fusobacteriaceae</taxon>
        <taxon>Cetobacterium</taxon>
    </lineage>
</organism>
<dbReference type="RefSeq" id="WP_078694936.1">
    <property type="nucleotide sequence ID" value="NZ_FUWX01000037.1"/>
</dbReference>
<dbReference type="STRING" id="180163.SAMN02745174_02524"/>
<protein>
    <recommendedName>
        <fullName evidence="4">Fusaric acid resistance protein-like</fullName>
    </recommendedName>
</protein>
<evidence type="ECO:0000256" key="1">
    <source>
        <dbReference type="SAM" id="Phobius"/>
    </source>
</evidence>
<feature type="transmembrane region" description="Helical" evidence="1">
    <location>
        <begin position="248"/>
        <end position="266"/>
    </location>
</feature>
<evidence type="ECO:0000313" key="3">
    <source>
        <dbReference type="Proteomes" id="UP000191153"/>
    </source>
</evidence>
<keyword evidence="1" id="KW-1133">Transmembrane helix</keyword>
<dbReference type="Proteomes" id="UP000191153">
    <property type="component" value="Unassembled WGS sequence"/>
</dbReference>
<feature type="transmembrane region" description="Helical" evidence="1">
    <location>
        <begin position="200"/>
        <end position="217"/>
    </location>
</feature>
<reference evidence="2 3" key="1">
    <citation type="submission" date="2017-02" db="EMBL/GenBank/DDBJ databases">
        <authorList>
            <person name="Peterson S.W."/>
        </authorList>
    </citation>
    <scope>NUCLEOTIDE SEQUENCE [LARGE SCALE GENOMIC DNA]</scope>
    <source>
        <strain evidence="2 3">ATCC 700028</strain>
    </source>
</reference>
<keyword evidence="3" id="KW-1185">Reference proteome</keyword>
<keyword evidence="1" id="KW-0472">Membrane</keyword>
<name>A0A1T4QZW9_9FUSO</name>
<feature type="transmembrane region" description="Helical" evidence="1">
    <location>
        <begin position="78"/>
        <end position="96"/>
    </location>
</feature>
<feature type="transmembrane region" description="Helical" evidence="1">
    <location>
        <begin position="224"/>
        <end position="242"/>
    </location>
</feature>
<feature type="transmembrane region" description="Helical" evidence="1">
    <location>
        <begin position="173"/>
        <end position="194"/>
    </location>
</feature>
<gene>
    <name evidence="2" type="ORF">SAMN02745174_02524</name>
</gene>